<dbReference type="Proteomes" id="UP000275385">
    <property type="component" value="Unassembled WGS sequence"/>
</dbReference>
<protein>
    <submittedName>
        <fullName evidence="2">Uncharacterized protein</fullName>
    </submittedName>
</protein>
<dbReference type="EMBL" id="QVQW01000018">
    <property type="protein sequence ID" value="RKU45888.1"/>
    <property type="molecule type" value="Genomic_DNA"/>
</dbReference>
<comment type="caution">
    <text evidence="2">The sequence shown here is derived from an EMBL/GenBank/DDBJ whole genome shotgun (WGS) entry which is preliminary data.</text>
</comment>
<organism evidence="2 3">
    <name type="scientific">Coniochaeta pulveracea</name>
    <dbReference type="NCBI Taxonomy" id="177199"/>
    <lineage>
        <taxon>Eukaryota</taxon>
        <taxon>Fungi</taxon>
        <taxon>Dikarya</taxon>
        <taxon>Ascomycota</taxon>
        <taxon>Pezizomycotina</taxon>
        <taxon>Sordariomycetes</taxon>
        <taxon>Sordariomycetidae</taxon>
        <taxon>Coniochaetales</taxon>
        <taxon>Coniochaetaceae</taxon>
        <taxon>Coniochaeta</taxon>
    </lineage>
</organism>
<reference evidence="2 3" key="1">
    <citation type="submission" date="2018-08" db="EMBL/GenBank/DDBJ databases">
        <title>Draft genome of the lignicolous fungus Coniochaeta pulveracea.</title>
        <authorList>
            <person name="Borstlap C.J."/>
            <person name="De Witt R.N."/>
            <person name="Botha A."/>
            <person name="Volschenk H."/>
        </authorList>
    </citation>
    <scope>NUCLEOTIDE SEQUENCE [LARGE SCALE GENOMIC DNA]</scope>
    <source>
        <strain evidence="2 3">CAB683</strain>
    </source>
</reference>
<evidence type="ECO:0000313" key="2">
    <source>
        <dbReference type="EMBL" id="RKU45888.1"/>
    </source>
</evidence>
<feature type="region of interest" description="Disordered" evidence="1">
    <location>
        <begin position="284"/>
        <end position="316"/>
    </location>
</feature>
<evidence type="ECO:0000313" key="3">
    <source>
        <dbReference type="Proteomes" id="UP000275385"/>
    </source>
</evidence>
<feature type="region of interest" description="Disordered" evidence="1">
    <location>
        <begin position="207"/>
        <end position="231"/>
    </location>
</feature>
<dbReference type="AlphaFoldDB" id="A0A420YDC6"/>
<evidence type="ECO:0000256" key="1">
    <source>
        <dbReference type="SAM" id="MobiDB-lite"/>
    </source>
</evidence>
<keyword evidence="3" id="KW-1185">Reference proteome</keyword>
<accession>A0A420YDC6</accession>
<sequence>MMALDRGLRIVGTSLKDEGMSDKYLHAMIKDFTGALGLGGLEADSEQLSILGLMIRYKRELHVVERPEEVEAWRLLTARYTPQTEGEMLERFKNAMAKSDLGSEEEFKELRKIDPALAQLFLDEIQPEIMRVLDQWEEAGLLPQHELKLANGAPGPWRNMQHRIIIEHLPWLWLDLPKRSSLASKVLPPSDQHGTAGSSSTLIKSATVPALSESSKGPAEALTVSTPSEVQVHRDMPSKNLHSLDGTGAPLERVKARRPFDTKSFTHDPLRYWRRLLADTSEGGASASSLRVLTSRRRTTSQSSLPGLSLYPNPPMSVKPKAETGISFSGRFRGRLNRMAKKFYFRVPVSLNLDD</sequence>
<name>A0A420YDC6_9PEZI</name>
<proteinExistence type="predicted"/>
<gene>
    <name evidence="2" type="ORF">DL546_008318</name>
</gene>